<dbReference type="EMBL" id="JAFVMH010000005">
    <property type="protein sequence ID" value="MBO1325789.1"/>
    <property type="molecule type" value="Genomic_DNA"/>
</dbReference>
<protein>
    <submittedName>
        <fullName evidence="2">Uncharacterized protein</fullName>
    </submittedName>
</protein>
<evidence type="ECO:0000313" key="3">
    <source>
        <dbReference type="Proteomes" id="UP000664073"/>
    </source>
</evidence>
<evidence type="ECO:0000256" key="1">
    <source>
        <dbReference type="SAM" id="Phobius"/>
    </source>
</evidence>
<organism evidence="2 3">
    <name type="scientific">Acetobacter garciniae</name>
    <dbReference type="NCBI Taxonomy" id="2817435"/>
    <lineage>
        <taxon>Bacteria</taxon>
        <taxon>Pseudomonadati</taxon>
        <taxon>Pseudomonadota</taxon>
        <taxon>Alphaproteobacteria</taxon>
        <taxon>Acetobacterales</taxon>
        <taxon>Acetobacteraceae</taxon>
        <taxon>Acetobacter</taxon>
    </lineage>
</organism>
<name>A0A939HQK5_9PROT</name>
<feature type="transmembrane region" description="Helical" evidence="1">
    <location>
        <begin position="358"/>
        <end position="376"/>
    </location>
</feature>
<feature type="transmembrane region" description="Helical" evidence="1">
    <location>
        <begin position="243"/>
        <end position="263"/>
    </location>
</feature>
<reference evidence="2" key="1">
    <citation type="submission" date="2021-03" db="EMBL/GenBank/DDBJ databases">
        <title>The complete genome sequence of Acetobacter sp. TBRC 12339.</title>
        <authorList>
            <person name="Charoenyingcharoen P."/>
            <person name="Yukphan P."/>
        </authorList>
    </citation>
    <scope>NUCLEOTIDE SEQUENCE</scope>
    <source>
        <strain evidence="2">TBRC 12339</strain>
    </source>
</reference>
<feature type="transmembrane region" description="Helical" evidence="1">
    <location>
        <begin position="206"/>
        <end position="231"/>
    </location>
</feature>
<feature type="transmembrane region" description="Helical" evidence="1">
    <location>
        <begin position="291"/>
        <end position="314"/>
    </location>
</feature>
<comment type="caution">
    <text evidence="2">The sequence shown here is derived from an EMBL/GenBank/DDBJ whole genome shotgun (WGS) entry which is preliminary data.</text>
</comment>
<keyword evidence="1" id="KW-0812">Transmembrane</keyword>
<keyword evidence="1" id="KW-1133">Transmembrane helix</keyword>
<sequence length="388" mass="42726">MFFIFSLQFIFRHGLLRSCHALKGGDMLSCSSRSTPQQVGPLPDNATPAPIKTVLPRQAERHSAVSDSVMEDDPVPQARTKSGIKKFAQLALQVLRWLFPIIFLTMIAYSLSKTGWRNILHALPTNPVFYALEAMLFVILPFSERMIFSNLIKSDKKIPTTIFFRKRILNNSFFEYSGESYFYLWAKNNLALTKNTLFHVVKDSALLSGAAGFVVVLCAVLLLFLTHNAVYSTVKAYASWKTAALLALPLVPALVLIGGGRLATRLSRQDMSLTFIVHLGRSAATFGLEMFALFFSGAVADLALCFDLITLRLLITRIPLLPGKDLLFLGVGFGAAKGLAISQAALAATLVVMATLQQILDCLLVGLPWLIAHYGASRQRKRPLPPLP</sequence>
<keyword evidence="1" id="KW-0472">Membrane</keyword>
<evidence type="ECO:0000313" key="2">
    <source>
        <dbReference type="EMBL" id="MBO1325789.1"/>
    </source>
</evidence>
<dbReference type="RefSeq" id="WP_207846432.1">
    <property type="nucleotide sequence ID" value="NZ_JAFVMH010000005.1"/>
</dbReference>
<dbReference type="Proteomes" id="UP000664073">
    <property type="component" value="Unassembled WGS sequence"/>
</dbReference>
<keyword evidence="3" id="KW-1185">Reference proteome</keyword>
<accession>A0A939HQK5</accession>
<feature type="transmembrane region" description="Helical" evidence="1">
    <location>
        <begin position="87"/>
        <end position="109"/>
    </location>
</feature>
<proteinExistence type="predicted"/>
<dbReference type="AlphaFoldDB" id="A0A939HQK5"/>
<gene>
    <name evidence="2" type="ORF">J2D77_11540</name>
</gene>
<feature type="transmembrane region" description="Helical" evidence="1">
    <location>
        <begin position="129"/>
        <end position="148"/>
    </location>
</feature>